<dbReference type="Proteomes" id="UP000005226">
    <property type="component" value="Chromosome 6"/>
</dbReference>
<keyword evidence="9" id="KW-0221">Differentiation</keyword>
<dbReference type="Pfam" id="PF01291">
    <property type="entry name" value="LIF_OSM"/>
    <property type="match status" value="1"/>
</dbReference>
<evidence type="ECO:0000256" key="13">
    <source>
        <dbReference type="SAM" id="SignalP"/>
    </source>
</evidence>
<feature type="chain" id="PRO_5025499598" description="Ciliary neurotrophic factor" evidence="13">
    <location>
        <begin position="42"/>
        <end position="235"/>
    </location>
</feature>
<dbReference type="GO" id="GO:0005125">
    <property type="term" value="F:cytokine activity"/>
    <property type="evidence" value="ECO:0007669"/>
    <property type="project" value="UniProtKB-KW"/>
</dbReference>
<dbReference type="HOGENOM" id="CLU_1405435_0_0_1"/>
<evidence type="ECO:0000256" key="3">
    <source>
        <dbReference type="ARBA" id="ARBA00007988"/>
    </source>
</evidence>
<reference evidence="14" key="2">
    <citation type="submission" date="2025-08" db="UniProtKB">
        <authorList>
            <consortium name="Ensembl"/>
        </authorList>
    </citation>
    <scope>IDENTIFICATION</scope>
</reference>
<dbReference type="GO" id="GO:0070120">
    <property type="term" value="P:ciliary neurotrophic factor-mediated signaling pathway"/>
    <property type="evidence" value="ECO:0007669"/>
    <property type="project" value="InterPro"/>
</dbReference>
<comment type="function">
    <text evidence="12">CNTF is a survival factor for various neuronal cell types. Seems to prevent the degeneration of motor axons after axotomy.</text>
</comment>
<evidence type="ECO:0000256" key="8">
    <source>
        <dbReference type="ARBA" id="ARBA00022525"/>
    </source>
</evidence>
<gene>
    <name evidence="14" type="primary">m17</name>
</gene>
<dbReference type="GeneTree" id="ENSGT00420000029890"/>
<dbReference type="InterPro" id="IPR000151">
    <property type="entry name" value="Ciliary_neurotrophic_fac_CNTF"/>
</dbReference>
<dbReference type="InterPro" id="IPR001581">
    <property type="entry name" value="Leukemia_IF/oncostatin"/>
</dbReference>
<keyword evidence="6" id="KW-0963">Cytoplasm</keyword>
<evidence type="ECO:0000256" key="12">
    <source>
        <dbReference type="ARBA" id="ARBA00025427"/>
    </source>
</evidence>
<evidence type="ECO:0000256" key="2">
    <source>
        <dbReference type="ARBA" id="ARBA00004613"/>
    </source>
</evidence>
<keyword evidence="8" id="KW-0964">Secreted</keyword>
<evidence type="ECO:0000256" key="7">
    <source>
        <dbReference type="ARBA" id="ARBA00022514"/>
    </source>
</evidence>
<keyword evidence="15" id="KW-1185">Reference proteome</keyword>
<dbReference type="GO" id="GO:0005127">
    <property type="term" value="F:ciliary neurotrophic factor receptor binding"/>
    <property type="evidence" value="ECO:0007669"/>
    <property type="project" value="InterPro"/>
</dbReference>
<dbReference type="GO" id="GO:0008083">
    <property type="term" value="F:growth factor activity"/>
    <property type="evidence" value="ECO:0007669"/>
    <property type="project" value="UniProtKB-KW"/>
</dbReference>
<keyword evidence="5" id="KW-0217">Developmental protein</keyword>
<accession>H2U3C4</accession>
<reference evidence="14 15" key="1">
    <citation type="journal article" date="2011" name="Genome Biol. Evol.">
        <title>Integration of the genetic map and genome assembly of fugu facilitates insights into distinct features of genome evolution in teleosts and mammals.</title>
        <authorList>
            <person name="Kai W."/>
            <person name="Kikuchi K."/>
            <person name="Tohari S."/>
            <person name="Chew A.K."/>
            <person name="Tay A."/>
            <person name="Fujiwara A."/>
            <person name="Hosoya S."/>
            <person name="Suetake H."/>
            <person name="Naruse K."/>
            <person name="Brenner S."/>
            <person name="Suzuki Y."/>
            <person name="Venkatesh B."/>
        </authorList>
    </citation>
    <scope>NUCLEOTIDE SEQUENCE [LARGE SCALE GENOMIC DNA]</scope>
</reference>
<evidence type="ECO:0000313" key="15">
    <source>
        <dbReference type="Proteomes" id="UP000005226"/>
    </source>
</evidence>
<proteinExistence type="inferred from homology"/>
<comment type="similarity">
    <text evidence="3">Belongs to the CNTF family.</text>
</comment>
<keyword evidence="13" id="KW-0732">Signal</keyword>
<evidence type="ECO:0000256" key="4">
    <source>
        <dbReference type="ARBA" id="ARBA00015150"/>
    </source>
</evidence>
<dbReference type="GO" id="GO:0030154">
    <property type="term" value="P:cell differentiation"/>
    <property type="evidence" value="ECO:0007669"/>
    <property type="project" value="UniProtKB-KW"/>
</dbReference>
<dbReference type="STRING" id="31033.ENSTRUP00000031435"/>
<protein>
    <recommendedName>
        <fullName evidence="4">Ciliary neurotrophic factor</fullName>
    </recommendedName>
</protein>
<dbReference type="PANTHER" id="PTHR15196:SF0">
    <property type="entry name" value="CILIARY NEUROTROPHIC FACTOR"/>
    <property type="match status" value="1"/>
</dbReference>
<dbReference type="GO" id="GO:0005737">
    <property type="term" value="C:cytoplasm"/>
    <property type="evidence" value="ECO:0007669"/>
    <property type="project" value="UniProtKB-SubCell"/>
</dbReference>
<organism evidence="14 15">
    <name type="scientific">Takifugu rubripes</name>
    <name type="common">Japanese pufferfish</name>
    <name type="synonym">Fugu rubripes</name>
    <dbReference type="NCBI Taxonomy" id="31033"/>
    <lineage>
        <taxon>Eukaryota</taxon>
        <taxon>Metazoa</taxon>
        <taxon>Chordata</taxon>
        <taxon>Craniata</taxon>
        <taxon>Vertebrata</taxon>
        <taxon>Euteleostomi</taxon>
        <taxon>Actinopterygii</taxon>
        <taxon>Neopterygii</taxon>
        <taxon>Teleostei</taxon>
        <taxon>Neoteleostei</taxon>
        <taxon>Acanthomorphata</taxon>
        <taxon>Eupercaria</taxon>
        <taxon>Tetraodontiformes</taxon>
        <taxon>Tetradontoidea</taxon>
        <taxon>Tetraodontidae</taxon>
        <taxon>Takifugu</taxon>
    </lineage>
</organism>
<name>H2U3C4_TAKRU</name>
<evidence type="ECO:0000256" key="9">
    <source>
        <dbReference type="ARBA" id="ARBA00022782"/>
    </source>
</evidence>
<dbReference type="GO" id="GO:0006955">
    <property type="term" value="P:immune response"/>
    <property type="evidence" value="ECO:0007669"/>
    <property type="project" value="InterPro"/>
</dbReference>
<dbReference type="GO" id="GO:0005615">
    <property type="term" value="C:extracellular space"/>
    <property type="evidence" value="ECO:0007669"/>
    <property type="project" value="UniProtKB-KW"/>
</dbReference>
<keyword evidence="11" id="KW-0339">Growth factor</keyword>
<dbReference type="Gene3D" id="1.20.1250.10">
    <property type="match status" value="1"/>
</dbReference>
<dbReference type="InParanoid" id="H2U3C4"/>
<comment type="subcellular location">
    <subcellularLocation>
        <location evidence="1">Cytoplasm</location>
    </subcellularLocation>
    <subcellularLocation>
        <location evidence="2">Secreted</location>
    </subcellularLocation>
</comment>
<dbReference type="OrthoDB" id="9943465at2759"/>
<dbReference type="GeneID" id="101078464"/>
<dbReference type="AlphaFoldDB" id="H2U3C4"/>
<dbReference type="GO" id="GO:0043524">
    <property type="term" value="P:negative regulation of neuron apoptotic process"/>
    <property type="evidence" value="ECO:0007669"/>
    <property type="project" value="InterPro"/>
</dbReference>
<dbReference type="InterPro" id="IPR009079">
    <property type="entry name" value="4_helix_cytokine-like_core"/>
</dbReference>
<keyword evidence="7" id="KW-0202">Cytokine</keyword>
<dbReference type="GO" id="GO:0007399">
    <property type="term" value="P:nervous system development"/>
    <property type="evidence" value="ECO:0007669"/>
    <property type="project" value="UniProtKB-KW"/>
</dbReference>
<dbReference type="OMA" id="RNQQCGN"/>
<sequence>MTSRCDLQVTERRMNGHVKSVHLQLWMEAAAALLCLRLAVAVDSTGGVMASGAQDCALVQQTLKITRLVHKESADLIKTYKASQGEMSEFFCKVSPSDIPVPNISGLEQSDRIASISTQLRAFFPHFRRVYEQQSDLQPPTSALLSLLDVVRGRNRNLASVVNSLYQSLYPNLPGPGPKGAPTKPPPRQNIFQQKVYGCVVLKTYKEFLSNVMREIRMLKSNVCAGRMKRNVQLF</sequence>
<evidence type="ECO:0000256" key="11">
    <source>
        <dbReference type="ARBA" id="ARBA00023030"/>
    </source>
</evidence>
<evidence type="ECO:0000256" key="1">
    <source>
        <dbReference type="ARBA" id="ARBA00004496"/>
    </source>
</evidence>
<dbReference type="SUPFAM" id="SSF47266">
    <property type="entry name" value="4-helical cytokines"/>
    <property type="match status" value="1"/>
</dbReference>
<dbReference type="PANTHER" id="PTHR15196">
    <property type="entry name" value="CILIARY NEUROTROPHIC FACTOR"/>
    <property type="match status" value="1"/>
</dbReference>
<evidence type="ECO:0000256" key="5">
    <source>
        <dbReference type="ARBA" id="ARBA00022473"/>
    </source>
</evidence>
<evidence type="ECO:0000256" key="10">
    <source>
        <dbReference type="ARBA" id="ARBA00022902"/>
    </source>
</evidence>
<evidence type="ECO:0000313" key="14">
    <source>
        <dbReference type="Ensembl" id="ENSTRUP00000031435.3"/>
    </source>
</evidence>
<dbReference type="RefSeq" id="XP_003965591.2">
    <property type="nucleotide sequence ID" value="XM_003965542.3"/>
</dbReference>
<evidence type="ECO:0000256" key="6">
    <source>
        <dbReference type="ARBA" id="ARBA00022490"/>
    </source>
</evidence>
<dbReference type="Ensembl" id="ENSTRUT00000031558.3">
    <property type="protein sequence ID" value="ENSTRUP00000031435.3"/>
    <property type="gene ID" value="ENSTRUG00000012413.3"/>
</dbReference>
<feature type="signal peptide" evidence="13">
    <location>
        <begin position="1"/>
        <end position="41"/>
    </location>
</feature>
<keyword evidence="10" id="KW-0524">Neurogenesis</keyword>
<reference evidence="14" key="3">
    <citation type="submission" date="2025-09" db="UniProtKB">
        <authorList>
            <consortium name="Ensembl"/>
        </authorList>
    </citation>
    <scope>IDENTIFICATION</scope>
</reference>
<dbReference type="eggNOG" id="ENOG502RY6M">
    <property type="taxonomic scope" value="Eukaryota"/>
</dbReference>